<gene>
    <name evidence="3" type="ORF">BN52_02105</name>
</gene>
<comment type="caution">
    <text evidence="3">The sequence shown here is derived from an EMBL/GenBank/DDBJ whole genome shotgun (WGS) entry which is preliminary data.</text>
</comment>
<evidence type="ECO:0000256" key="1">
    <source>
        <dbReference type="SAM" id="MobiDB-lite"/>
    </source>
</evidence>
<feature type="region of interest" description="Disordered" evidence="1">
    <location>
        <begin position="1"/>
        <end position="25"/>
    </location>
</feature>
<keyword evidence="2" id="KW-1133">Transmembrane helix</keyword>
<proteinExistence type="predicted"/>
<dbReference type="EMBL" id="CAKC01000045">
    <property type="protein sequence ID" value="CCI87046.1"/>
    <property type="molecule type" value="Genomic_DNA"/>
</dbReference>
<organism evidence="3 4">
    <name type="scientific">Lactobacillus gigeriorum DSM 23908 = CRBIP 24.85</name>
    <dbReference type="NCBI Taxonomy" id="1423751"/>
    <lineage>
        <taxon>Bacteria</taxon>
        <taxon>Bacillati</taxon>
        <taxon>Bacillota</taxon>
        <taxon>Bacilli</taxon>
        <taxon>Lactobacillales</taxon>
        <taxon>Lactobacillaceae</taxon>
        <taxon>Lactobacillus</taxon>
    </lineage>
</organism>
<evidence type="ECO:0000313" key="4">
    <source>
        <dbReference type="Proteomes" id="UP000009326"/>
    </source>
</evidence>
<feature type="transmembrane region" description="Helical" evidence="2">
    <location>
        <begin position="69"/>
        <end position="89"/>
    </location>
</feature>
<sequence>MKVKDPKENEHETSKDKTSINHEKVKLEKKQKGTGFVKGANDQVAKDKANVAQDTTNQLPQTGDSKNNLAVMGLALIGSSLVALAGLLIRVTAKLDSQFLVDDPAD</sequence>
<accession>I7LD52</accession>
<evidence type="ECO:0000313" key="3">
    <source>
        <dbReference type="EMBL" id="CCI87046.1"/>
    </source>
</evidence>
<name>I7LD52_9LACO</name>
<reference evidence="3 4" key="1">
    <citation type="submission" date="2012-06" db="EMBL/GenBank/DDBJ databases">
        <title>Draft genome sequence of Lactobacillus gigeriorum CRBIP 24.85T, isolated from chicken crop.</title>
        <authorList>
            <person name="Cousin S."/>
            <person name="Ma L."/>
            <person name="Creno S."/>
            <person name="Clermont D."/>
            <person name="Loux V."/>
            <person name="Bizet C."/>
            <person name="Bouchier C."/>
        </authorList>
    </citation>
    <scope>NUCLEOTIDE SEQUENCE [LARGE SCALE GENOMIC DNA]</scope>
    <source>
        <strain evidence="4">CRBIP 24.85T</strain>
    </source>
</reference>
<dbReference type="Proteomes" id="UP000009326">
    <property type="component" value="Unassembled WGS sequence"/>
</dbReference>
<keyword evidence="2" id="KW-0472">Membrane</keyword>
<keyword evidence="2" id="KW-0812">Transmembrane</keyword>
<dbReference type="NCBIfam" id="TIGR01167">
    <property type="entry name" value="LPXTG_anchor"/>
    <property type="match status" value="1"/>
</dbReference>
<evidence type="ECO:0000256" key="2">
    <source>
        <dbReference type="SAM" id="Phobius"/>
    </source>
</evidence>
<dbReference type="AlphaFoldDB" id="I7LD52"/>
<protein>
    <submittedName>
        <fullName evidence="3">Uncharacterized protein</fullName>
    </submittedName>
</protein>